<sequence length="59" mass="6842">MVSKAFSYLRLDMHVGLGRRMIEELRVLKAAKLLDLVVANFSCLTLSMHHYLNVKKHED</sequence>
<protein>
    <submittedName>
        <fullName evidence="1">Uncharacterized protein</fullName>
    </submittedName>
</protein>
<proteinExistence type="predicted"/>
<comment type="caution">
    <text evidence="1">The sequence shown here is derived from an EMBL/GenBank/DDBJ whole genome shotgun (WGS) entry which is preliminary data.</text>
</comment>
<organism evidence="1 2">
    <name type="scientific">Desulfocurvibacter africanus PCS</name>
    <dbReference type="NCBI Taxonomy" id="1262666"/>
    <lineage>
        <taxon>Bacteria</taxon>
        <taxon>Pseudomonadati</taxon>
        <taxon>Thermodesulfobacteriota</taxon>
        <taxon>Desulfovibrionia</taxon>
        <taxon>Desulfovibrionales</taxon>
        <taxon>Desulfovibrionaceae</taxon>
        <taxon>Desulfocurvibacter</taxon>
    </lineage>
</organism>
<evidence type="ECO:0000313" key="2">
    <source>
        <dbReference type="Proteomes" id="UP000011922"/>
    </source>
</evidence>
<dbReference type="EMBL" id="AOSV01000010">
    <property type="protein sequence ID" value="EMG38064.1"/>
    <property type="molecule type" value="Genomic_DNA"/>
</dbReference>
<gene>
    <name evidence="1" type="ORF">PCS_01111</name>
</gene>
<name>M5PVH8_DESAF</name>
<dbReference type="Proteomes" id="UP000011922">
    <property type="component" value="Unassembled WGS sequence"/>
</dbReference>
<evidence type="ECO:0000313" key="1">
    <source>
        <dbReference type="EMBL" id="EMG38064.1"/>
    </source>
</evidence>
<accession>M5PVH8</accession>
<dbReference type="PATRIC" id="fig|1262666.3.peg.1130"/>
<dbReference type="AlphaFoldDB" id="M5PVH8"/>
<reference evidence="1 2" key="1">
    <citation type="journal article" date="2013" name="Genome Announc.">
        <title>Draft Genome Sequence for Desulfovibrio africanus Strain PCS.</title>
        <authorList>
            <person name="Brown S.D."/>
            <person name="Utturkar S.M."/>
            <person name="Arkin A.P."/>
            <person name="Deutschbauer A.M."/>
            <person name="Elias D.A."/>
            <person name="Hazen T.C."/>
            <person name="Chakraborty R."/>
        </authorList>
    </citation>
    <scope>NUCLEOTIDE SEQUENCE [LARGE SCALE GENOMIC DNA]</scope>
    <source>
        <strain evidence="1 2">PCS</strain>
    </source>
</reference>